<proteinExistence type="predicted"/>
<organism evidence="2 3">
    <name type="scientific">Liparis tanakae</name>
    <name type="common">Tanaka's snailfish</name>
    <dbReference type="NCBI Taxonomy" id="230148"/>
    <lineage>
        <taxon>Eukaryota</taxon>
        <taxon>Metazoa</taxon>
        <taxon>Chordata</taxon>
        <taxon>Craniata</taxon>
        <taxon>Vertebrata</taxon>
        <taxon>Euteleostomi</taxon>
        <taxon>Actinopterygii</taxon>
        <taxon>Neopterygii</taxon>
        <taxon>Teleostei</taxon>
        <taxon>Neoteleostei</taxon>
        <taxon>Acanthomorphata</taxon>
        <taxon>Eupercaria</taxon>
        <taxon>Perciformes</taxon>
        <taxon>Cottioidei</taxon>
        <taxon>Cottales</taxon>
        <taxon>Liparidae</taxon>
        <taxon>Liparis</taxon>
    </lineage>
</organism>
<dbReference type="AlphaFoldDB" id="A0A4Z2FJU4"/>
<comment type="caution">
    <text evidence="2">The sequence shown here is derived from an EMBL/GenBank/DDBJ whole genome shotgun (WGS) entry which is preliminary data.</text>
</comment>
<accession>A0A4Z2FJU4</accession>
<dbReference type="EMBL" id="SRLO01001104">
    <property type="protein sequence ID" value="TNN41486.1"/>
    <property type="molecule type" value="Genomic_DNA"/>
</dbReference>
<sequence length="73" mass="7917">MQFDLKFSFSTCSCCSADTMAWDSDWSATWAAELSAVDASPTDPVDRPPTAGVTPNVLTGVGRESRFRHRTSS</sequence>
<name>A0A4Z2FJU4_9TELE</name>
<dbReference type="Proteomes" id="UP000314294">
    <property type="component" value="Unassembled WGS sequence"/>
</dbReference>
<evidence type="ECO:0000313" key="2">
    <source>
        <dbReference type="EMBL" id="TNN41486.1"/>
    </source>
</evidence>
<gene>
    <name evidence="2" type="ORF">EYF80_048344</name>
</gene>
<evidence type="ECO:0000256" key="1">
    <source>
        <dbReference type="SAM" id="MobiDB-lite"/>
    </source>
</evidence>
<protein>
    <submittedName>
        <fullName evidence="2">Uncharacterized protein</fullName>
    </submittedName>
</protein>
<reference evidence="2 3" key="1">
    <citation type="submission" date="2019-03" db="EMBL/GenBank/DDBJ databases">
        <title>First draft genome of Liparis tanakae, snailfish: a comprehensive survey of snailfish specific genes.</title>
        <authorList>
            <person name="Kim W."/>
            <person name="Song I."/>
            <person name="Jeong J.-H."/>
            <person name="Kim D."/>
            <person name="Kim S."/>
            <person name="Ryu S."/>
            <person name="Song J.Y."/>
            <person name="Lee S.K."/>
        </authorList>
    </citation>
    <scope>NUCLEOTIDE SEQUENCE [LARGE SCALE GENOMIC DNA]</scope>
    <source>
        <tissue evidence="2">Muscle</tissue>
    </source>
</reference>
<feature type="region of interest" description="Disordered" evidence="1">
    <location>
        <begin position="39"/>
        <end position="73"/>
    </location>
</feature>
<evidence type="ECO:0000313" key="3">
    <source>
        <dbReference type="Proteomes" id="UP000314294"/>
    </source>
</evidence>
<keyword evidence="3" id="KW-1185">Reference proteome</keyword>